<feature type="transmembrane region" description="Helical" evidence="1">
    <location>
        <begin position="47"/>
        <end position="65"/>
    </location>
</feature>
<dbReference type="EMBL" id="ML741837">
    <property type="protein sequence ID" value="KAE8322985.1"/>
    <property type="molecule type" value="Genomic_DNA"/>
</dbReference>
<evidence type="ECO:0000256" key="1">
    <source>
        <dbReference type="SAM" id="Phobius"/>
    </source>
</evidence>
<sequence length="66" mass="7806">MRYGTWSYTCWIWMNNVHRLCDCLDIQSDGGWVAISKGHRPTVMMPSWPSIIYIYIYLEAALVYTK</sequence>
<proteinExistence type="predicted"/>
<gene>
    <name evidence="2" type="ORF">BDV39DRAFT_183165</name>
</gene>
<accession>A0A5N6WQ20</accession>
<dbReference type="Proteomes" id="UP000325945">
    <property type="component" value="Unassembled WGS sequence"/>
</dbReference>
<name>A0A5N6WQ20_9EURO</name>
<reference evidence="3" key="1">
    <citation type="submission" date="2019-04" db="EMBL/GenBank/DDBJ databases">
        <title>Friends and foes A comparative genomics studyof 23 Aspergillus species from section Flavi.</title>
        <authorList>
            <consortium name="DOE Joint Genome Institute"/>
            <person name="Kjaerbolling I."/>
            <person name="Vesth T."/>
            <person name="Frisvad J.C."/>
            <person name="Nybo J.L."/>
            <person name="Theobald S."/>
            <person name="Kildgaard S."/>
            <person name="Isbrandt T."/>
            <person name="Kuo A."/>
            <person name="Sato A."/>
            <person name="Lyhne E.K."/>
            <person name="Kogle M.E."/>
            <person name="Wiebenga A."/>
            <person name="Kun R.S."/>
            <person name="Lubbers R.J."/>
            <person name="Makela M.R."/>
            <person name="Barry K."/>
            <person name="Chovatia M."/>
            <person name="Clum A."/>
            <person name="Daum C."/>
            <person name="Haridas S."/>
            <person name="He G."/>
            <person name="LaButti K."/>
            <person name="Lipzen A."/>
            <person name="Mondo S."/>
            <person name="Riley R."/>
            <person name="Salamov A."/>
            <person name="Simmons B.A."/>
            <person name="Magnuson J.K."/>
            <person name="Henrissat B."/>
            <person name="Mortensen U.H."/>
            <person name="Larsen T.O."/>
            <person name="Devries R.P."/>
            <person name="Grigoriev I.V."/>
            <person name="Machida M."/>
            <person name="Baker S.E."/>
            <person name="Andersen M.R."/>
        </authorList>
    </citation>
    <scope>NUCLEOTIDE SEQUENCE [LARGE SCALE GENOMIC DNA]</scope>
    <source>
        <strain evidence="3">CBS 130017</strain>
    </source>
</reference>
<keyword evidence="1" id="KW-0472">Membrane</keyword>
<dbReference type="AlphaFoldDB" id="A0A5N6WQ20"/>
<keyword evidence="3" id="KW-1185">Reference proteome</keyword>
<keyword evidence="1" id="KW-0812">Transmembrane</keyword>
<evidence type="ECO:0000313" key="2">
    <source>
        <dbReference type="EMBL" id="KAE8322985.1"/>
    </source>
</evidence>
<evidence type="ECO:0000313" key="3">
    <source>
        <dbReference type="Proteomes" id="UP000325945"/>
    </source>
</evidence>
<organism evidence="2 3">
    <name type="scientific">Aspergillus sergii</name>
    <dbReference type="NCBI Taxonomy" id="1034303"/>
    <lineage>
        <taxon>Eukaryota</taxon>
        <taxon>Fungi</taxon>
        <taxon>Dikarya</taxon>
        <taxon>Ascomycota</taxon>
        <taxon>Pezizomycotina</taxon>
        <taxon>Eurotiomycetes</taxon>
        <taxon>Eurotiomycetidae</taxon>
        <taxon>Eurotiales</taxon>
        <taxon>Aspergillaceae</taxon>
        <taxon>Aspergillus</taxon>
        <taxon>Aspergillus subgen. Circumdati</taxon>
    </lineage>
</organism>
<keyword evidence="1" id="KW-1133">Transmembrane helix</keyword>
<protein>
    <submittedName>
        <fullName evidence="2">Uncharacterized protein</fullName>
    </submittedName>
</protein>